<dbReference type="RefSeq" id="WP_278157117.1">
    <property type="nucleotide sequence ID" value="NZ_CP121252.1"/>
</dbReference>
<evidence type="ECO:0000256" key="1">
    <source>
        <dbReference type="ARBA" id="ARBA00000799"/>
    </source>
</evidence>
<evidence type="ECO:0000256" key="4">
    <source>
        <dbReference type="ARBA" id="ARBA00023235"/>
    </source>
</evidence>
<dbReference type="EC" id="5.4.4.2" evidence="3"/>
<evidence type="ECO:0000256" key="5">
    <source>
        <dbReference type="ARBA" id="ARBA00041564"/>
    </source>
</evidence>
<dbReference type="Gene3D" id="3.60.120.10">
    <property type="entry name" value="Anthranilate synthase"/>
    <property type="match status" value="1"/>
</dbReference>
<dbReference type="EMBL" id="CP121252">
    <property type="protein sequence ID" value="WFP15946.1"/>
    <property type="molecule type" value="Genomic_DNA"/>
</dbReference>
<evidence type="ECO:0000256" key="3">
    <source>
        <dbReference type="ARBA" id="ARBA00012824"/>
    </source>
</evidence>
<dbReference type="InterPro" id="IPR015890">
    <property type="entry name" value="Chorismate_C"/>
</dbReference>
<evidence type="ECO:0000313" key="7">
    <source>
        <dbReference type="EMBL" id="WFP15946.1"/>
    </source>
</evidence>
<dbReference type="Pfam" id="PF00425">
    <property type="entry name" value="Chorismate_bind"/>
    <property type="match status" value="1"/>
</dbReference>
<dbReference type="Proteomes" id="UP001219037">
    <property type="component" value="Chromosome"/>
</dbReference>
<organism evidence="7 8">
    <name type="scientific">Citricoccus muralis</name>
    <dbReference type="NCBI Taxonomy" id="169134"/>
    <lineage>
        <taxon>Bacteria</taxon>
        <taxon>Bacillati</taxon>
        <taxon>Actinomycetota</taxon>
        <taxon>Actinomycetes</taxon>
        <taxon>Micrococcales</taxon>
        <taxon>Micrococcaceae</taxon>
        <taxon>Citricoccus</taxon>
    </lineage>
</organism>
<keyword evidence="4 7" id="KW-0413">Isomerase</keyword>
<feature type="domain" description="Chorismate-utilising enzyme C-terminal" evidence="6">
    <location>
        <begin position="188"/>
        <end position="454"/>
    </location>
</feature>
<comment type="similarity">
    <text evidence="2">Belongs to the isochorismate synthase family.</text>
</comment>
<dbReference type="PANTHER" id="PTHR42839:SF2">
    <property type="entry name" value="ISOCHORISMATE SYNTHASE ENTC"/>
    <property type="match status" value="1"/>
</dbReference>
<proteinExistence type="inferred from homology"/>
<protein>
    <recommendedName>
        <fullName evidence="3">isochorismate synthase</fullName>
        <ecNumber evidence="3">5.4.4.2</ecNumber>
    </recommendedName>
    <alternativeName>
        <fullName evidence="5">Isochorismate mutase</fullName>
    </alternativeName>
</protein>
<comment type="catalytic activity">
    <reaction evidence="1">
        <text>chorismate = isochorismate</text>
        <dbReference type="Rhea" id="RHEA:18985"/>
        <dbReference type="ChEBI" id="CHEBI:29748"/>
        <dbReference type="ChEBI" id="CHEBI:29780"/>
        <dbReference type="EC" id="5.4.4.2"/>
    </reaction>
</comment>
<name>A0ABY8H4K7_9MICC</name>
<sequence>MTELVCVVRAVNPASVPIPVLLDIGPTSMWWRHGAGLLGWGEAAVTTTRGPSRFADARDWWEDMAGRARVFGDTVPGRHVPVAFASFTFDARSRAESVITVPEILIINRPEGTWLVWQRPMEHTDELSVRKAASVTTEEMMDRAREFWDPVGTAVHFKRKEIADFPWPRTSVPVHELQAIPSAAMGEHDYVESVAEALSALQRGPVRKIVMARDEVVYLSEGIDVPRTLTRLTRDYEHCWTYLVHGLVGATPELLIARKEGHAEARVLAGTADRNVVDAERQFPSTDADEAYVAEQLVNHPKQRQEHRYAIDSLVERLQPYTRSLHAQDTPFVLRLPNVWHLATDVSAELNDDDGAPVSVVTLAEAVHPTAAVGGTPRDQAVDEIHRLENEKHGMDRGRYAGPVGWVDARGDGEFGIALRGGQLESPHTIRLYAGCGIVAGSDPEAELAETKAKMRPMLSALAELPESE</sequence>
<dbReference type="InterPro" id="IPR005801">
    <property type="entry name" value="ADC_synthase"/>
</dbReference>
<evidence type="ECO:0000259" key="6">
    <source>
        <dbReference type="Pfam" id="PF00425"/>
    </source>
</evidence>
<dbReference type="NCBIfam" id="TIGR00543">
    <property type="entry name" value="isochor_syn"/>
    <property type="match status" value="1"/>
</dbReference>
<gene>
    <name evidence="7" type="ORF">P8192_11155</name>
</gene>
<dbReference type="SUPFAM" id="SSF56322">
    <property type="entry name" value="ADC synthase"/>
    <property type="match status" value="1"/>
</dbReference>
<reference evidence="7 8" key="1">
    <citation type="submission" date="2023-04" db="EMBL/GenBank/DDBJ databases">
        <title>Funneling lignin-derived compounds into biodiesel using alkali-halophilic Citricoccus sp. P2.</title>
        <authorList>
            <person name="Luo C.-B."/>
        </authorList>
    </citation>
    <scope>NUCLEOTIDE SEQUENCE [LARGE SCALE GENOMIC DNA]</scope>
    <source>
        <strain evidence="7 8">P2</strain>
    </source>
</reference>
<evidence type="ECO:0000256" key="2">
    <source>
        <dbReference type="ARBA" id="ARBA00005297"/>
    </source>
</evidence>
<dbReference type="GO" id="GO:0008909">
    <property type="term" value="F:isochorismate synthase activity"/>
    <property type="evidence" value="ECO:0007669"/>
    <property type="project" value="UniProtKB-EC"/>
</dbReference>
<dbReference type="PANTHER" id="PTHR42839">
    <property type="entry name" value="ISOCHORISMATE SYNTHASE ENTC"/>
    <property type="match status" value="1"/>
</dbReference>
<dbReference type="InterPro" id="IPR004561">
    <property type="entry name" value="IsoChor_synthase"/>
</dbReference>
<evidence type="ECO:0000313" key="8">
    <source>
        <dbReference type="Proteomes" id="UP001219037"/>
    </source>
</evidence>
<accession>A0ABY8H4K7</accession>
<keyword evidence="8" id="KW-1185">Reference proteome</keyword>